<dbReference type="SUPFAM" id="SSF49899">
    <property type="entry name" value="Concanavalin A-like lectins/glucanases"/>
    <property type="match status" value="2"/>
</dbReference>
<dbReference type="InterPro" id="IPR008979">
    <property type="entry name" value="Galactose-bd-like_sf"/>
</dbReference>
<dbReference type="Pfam" id="PF03422">
    <property type="entry name" value="CBM_6"/>
    <property type="match status" value="2"/>
</dbReference>
<feature type="domain" description="SLH" evidence="8">
    <location>
        <begin position="27"/>
        <end position="90"/>
    </location>
</feature>
<sequence>MRRNVSLLLLFMMLASVIQPSVAFGENKEPETKIGTGHWAEEALGKWKDLGLIQGDPSGNLQPDRSITRAEFAALVNRLFNLTDTSGGNFADVRQGQWYADDMAKARTSGYLTGYADRTVKPLSPITREEAVVVLQRVFKLDDSEVAATPLAFKDSDQISHYAKKAIAQLATLGYVSGYQDGTFKGKQSITRAEAVSIMNRIAPLIINKAGNVDVKNVEGNVLVNAAGVTLSNMKIAGDLILTEGIGEGDVILDNVTVTGNTFVQGGGENSIKAIDSKLNTVRISKRNHKIHFILLGSSSADRVYANSGTILDNATESGEGFGRIMIAKSLPSQAKVRFIGRFTKVDTEAGDGSNAEPIDILIDGPVGELILNFKANIIVSPTGSIGNLKIGTMASGSTLEGKIEKIDNAADNVRYQGKILPKTEDATAVPSSAGGNSSGTGPNVAAFTAKASKGTAAGTTKVQATASSGLHLAVKVSHETIAEPVPGTKAPAGGTVINPYVAGSDIGGVDGVINKYAGVYLLDASHKVVKFQQVVLTEAEIAPKQWNLVWDDEFDGVGIDQSKWNYVEKGDGFGNSELQYYTARTENARVEDGSLIIEARKENYQGQQYTSAKLTTEDKGHWTYGKYEVRAKLPKGQGIWPAIWMMPQDMDMYGTWPASGEIDIMELVGNEPGTVHGTLHYGTPHTSSGYSYSLPGGGAFADDYHIFTTEWEPGELRWYMDGVLYAVQNDWFSLDGTQPADYTYPAPFDRDFYMQLNVAVGGIWPGSPDATTAFPQKMLVDYVRVYEMDPTYGYRQPAEERPGQRDQGSITPGKTPLADGNYIYNGTFDEDKPDVAGIPEAANSDYWTFRVGNNGAATVGNDNGAMKINVSDTGDANYSTQLIQQPVPLRIGKFYKVSFDAKASSERSIEVKLGSGGEGGWKDYAAQSFNLGTSMSRYEFVFKMQAFTHMNARLEMNLGGSTGSVWLDNIKLVETAGQSEQNRIPLADGNYIYNGSFALGKGGMSYWTWLKNSSASATASVGITAESKPFKAAIMNGGSTPEAVQLVQDNIFLKGNAYYVVSFDGAAEQATAVQIDVVDAVDGTNYSGVRTIPLGVDREKKQFYFRFDSAQDRNVKLRVLLGGGLSRWVTLDDFRIDERNVNRISTDPVFIQAEHYFYQSGITVLSETNGSTSVESFGTGDSLEYLVDIAVSGNYQFAYRAKSAGVGGAIQATTDEAAGGQTVIPDTSGNWQTVVSAPLALQAGVQMIKLKAIAGEMSLNWFAIAQDGSNFSIDDSGNLIKNGKFNDDLAQWGFWTEASANVANDNGKLRVTANSVGGQSWSIQSTQSDISLAVNTFYTLSFDASASVNRRIGVAIENAVQNRLMPDKTIDLQSSMTRYSFDFEMGAADPTGKLVFSLGNVGNAGSLGSHKIWIDNVKLQVTNKVAPLDAAIEPGTVPGTTRVNAVPGSANHLAASIGNVSVPVPNYGDKLPDSANLVNPYLGGDNLFGANATTNKYLAIYEADANNRIVKYKQFVLTEQDILPTEATDPAELLAIASIQPGTSHATTRINASAGGGNHLVAKVSHQAIATPNKGDRVPSGGTVVNPYLSGSDLSGVDGTTNKYVALYEADAAQRVVKFKLLELTAANIKSENWQMVWNDEFDDSGIDPAKWNYVQGGGGYGNQELQNYTNRADNVRIENGALVIEARKENYQGSSYTSAKLDTSGKAKWTYGRYEIKAQLPEGQGLWPAIWMMPEDMGMYGTWPASGEIDIMEALGHEPSTIHGTLHYGVEHASSGQSYTLPGGQTFTSGFHTYAVEWEPGELRFYVDDILFAVQNDWFAYNYENPDVYTYPAPFDRDFYMQLNVAVGGVWPGNPDASTVFPQKMLVDYVRVYQLDEEKYRKAPGQRPGPRDLSGITGTGKTPTADGNYVYNGAFDQNAPDVEGIPGTSNSDYWTFNNGTGFGAQATAAYDNGAMRVDISNGGGATYAVQLIQKPIPIEMGKSYKISVDARASANRNIEVKTSQGGEGGWTDYGKGNMAVTTETKTYSYTFRMLSNTHHTARLEINLGGSTGSVWIDNVRFEEVTDNTVVERPPLANGNYIYNGTFELGASYMGFWTFEKNADAAATSKVDPHAGLREFHAAIDNGGNSESSVRLKQRGLHLVKDNWYKIQFKARSESARSIDVRIAGESARFALTSNDGVYSYIFKMNGNSDLNGELQFLLGGDGADVYIDDVEMKQYFPPLSKMLRGEDFETTEGVTMKPKTAGGHYVAFDDDSDFIESGIEIAETGEYVVSYKVSAVAGGKSIGVELDGGAKRLLAVPNTHGYERWSVVTERVQLTAGLHTWKLSGKGVNLDWIEFAPDLISNNAMDTVTDPWVLWVGTEDWAGFAAGSMAIDSGEMKIDIQNQGNQFWSIQFNQMGISLKQGKNYRLSFDARSTVNRQVRVSLEQDGGSPQYLLKTLDLGNGMTRYSYDFAMNQISQENAKLNFVLGNVSGIVGAHQVYLDNVILSETGEVVPELGGGTMANLALNQTASASSGNAALAFDGNLATRWESAQSDPQSIQVDLGSSQEIDYVKLDWEGAYGKAYSIDVSTNGSDWTTVFLTSGGNGGLDEIRFHPVQARYVKVNGTARGTNYGYSLFEFAVYAHDAGYIVEPSAPPALVADSTDAIIKHDTEIAFADNEQWRNSITSLSLNGTPLVNGMDYWIVPGKIQLKGTATPTAGDYEIRIQAIRYDDATVTQSISPIPPTVDLAVGKSATASSGDAASAFDGNDGTRWISDVSDPQWIRVDLGDVYDIGRVLLKWEGAYGKTYSVETSVNGTDWTEVYATNIGDGGVDTFNFASAQARYVRLMGTERGTIYSYSLWSFEVYPYDPSGLMTPPALIADTTNNIVGEDVQIGFSDDPAWRTAISDILIDNVSVIGSVYANVGSIEIPALLIPEAKDYDIQVVATGYSQASVVQTVSAINLALSPGVTASASSGDASMAIDGNSVSRWESEHKVDPQWIMVDLKSSKTIQRVIIDWEGARASSYKVEVSVDGAGWTEVYSTTTGSGAKDILTFGPVSGQYVRMTGTVRALPYGYSIYEIAIY</sequence>
<dbReference type="InterPro" id="IPR000421">
    <property type="entry name" value="FA58C"/>
</dbReference>
<proteinExistence type="inferred from homology"/>
<evidence type="ECO:0000256" key="3">
    <source>
        <dbReference type="ARBA" id="ARBA00022801"/>
    </source>
</evidence>
<dbReference type="Pfam" id="PF07550">
    <property type="entry name" value="Shr-like_HID"/>
    <property type="match status" value="2"/>
</dbReference>
<dbReference type="Pfam" id="PF02018">
    <property type="entry name" value="CBM_4_9"/>
    <property type="match status" value="4"/>
</dbReference>
<reference evidence="10 11" key="1">
    <citation type="submission" date="2020-04" db="EMBL/GenBank/DDBJ databases">
        <title>Genome sequencing of novel species.</title>
        <authorList>
            <person name="Heo J."/>
            <person name="Kim S.-J."/>
            <person name="Kim J.-S."/>
            <person name="Hong S.-B."/>
            <person name="Kwon S.-W."/>
        </authorList>
    </citation>
    <scope>NUCLEOTIDE SEQUENCE [LARGE SCALE GENOMIC DNA]</scope>
    <source>
        <strain evidence="10 11">MFER-1</strain>
    </source>
</reference>
<dbReference type="Pfam" id="PF00722">
    <property type="entry name" value="Glyco_hydro_16"/>
    <property type="match status" value="2"/>
</dbReference>
<dbReference type="InterPro" id="IPR000757">
    <property type="entry name" value="Beta-glucanase-like"/>
</dbReference>
<gene>
    <name evidence="10" type="ORF">HH215_27730</name>
</gene>
<dbReference type="GO" id="GO:0030246">
    <property type="term" value="F:carbohydrate binding"/>
    <property type="evidence" value="ECO:0007669"/>
    <property type="project" value="InterPro"/>
</dbReference>
<dbReference type="SMART" id="SM00606">
    <property type="entry name" value="CBD_IV"/>
    <property type="match status" value="2"/>
</dbReference>
<dbReference type="PANTHER" id="PTHR10963">
    <property type="entry name" value="GLYCOSYL HYDROLASE-RELATED"/>
    <property type="match status" value="1"/>
</dbReference>
<dbReference type="GO" id="GO:0005975">
    <property type="term" value="P:carbohydrate metabolic process"/>
    <property type="evidence" value="ECO:0007669"/>
    <property type="project" value="InterPro"/>
</dbReference>
<evidence type="ECO:0000256" key="1">
    <source>
        <dbReference type="ARBA" id="ARBA00006865"/>
    </source>
</evidence>
<dbReference type="CDD" id="cd04080">
    <property type="entry name" value="CBM6_cellulase-like"/>
    <property type="match status" value="2"/>
</dbReference>
<feature type="chain" id="PRO_5038689313" evidence="5">
    <location>
        <begin position="24"/>
        <end position="3069"/>
    </location>
</feature>
<dbReference type="PROSITE" id="PS50022">
    <property type="entry name" value="FA58C_3"/>
    <property type="match status" value="3"/>
</dbReference>
<feature type="signal peptide" evidence="5">
    <location>
        <begin position="1"/>
        <end position="23"/>
    </location>
</feature>
<evidence type="ECO:0000256" key="4">
    <source>
        <dbReference type="SAM" id="MobiDB-lite"/>
    </source>
</evidence>
<dbReference type="PROSITE" id="PS51175">
    <property type="entry name" value="CBM6"/>
    <property type="match status" value="2"/>
</dbReference>
<dbReference type="PROSITE" id="PS51272">
    <property type="entry name" value="SLH"/>
    <property type="match status" value="3"/>
</dbReference>
<keyword evidence="3 10" id="KW-0378">Hydrolase</keyword>
<keyword evidence="11" id="KW-1185">Reference proteome</keyword>
<dbReference type="Pfam" id="PF22633">
    <property type="entry name" value="F5_F8_type_C_2"/>
    <property type="match status" value="2"/>
</dbReference>
<organism evidence="10 11">
    <name type="scientific">Cohnella herbarum</name>
    <dbReference type="NCBI Taxonomy" id="2728023"/>
    <lineage>
        <taxon>Bacteria</taxon>
        <taxon>Bacillati</taxon>
        <taxon>Bacillota</taxon>
        <taxon>Bacilli</taxon>
        <taxon>Bacillales</taxon>
        <taxon>Paenibacillaceae</taxon>
        <taxon>Cohnella</taxon>
    </lineage>
</organism>
<dbReference type="GO" id="GO:0004553">
    <property type="term" value="F:hydrolase activity, hydrolyzing O-glycosyl compounds"/>
    <property type="evidence" value="ECO:0007669"/>
    <property type="project" value="InterPro"/>
</dbReference>
<dbReference type="PROSITE" id="PS51762">
    <property type="entry name" value="GH16_2"/>
    <property type="match status" value="2"/>
</dbReference>
<protein>
    <submittedName>
        <fullName evidence="10">Family 16 glycosylhydrolase</fullName>
    </submittedName>
</protein>
<feature type="domain" description="SLH" evidence="8">
    <location>
        <begin position="150"/>
        <end position="213"/>
    </location>
</feature>
<feature type="domain" description="CBM6" evidence="7">
    <location>
        <begin position="2227"/>
        <end position="2342"/>
    </location>
</feature>
<dbReference type="Gene3D" id="2.60.120.200">
    <property type="match status" value="2"/>
</dbReference>
<keyword evidence="2 5" id="KW-0732">Signal</keyword>
<feature type="domain" description="F5/8 type C" evidence="6">
    <location>
        <begin position="2494"/>
        <end position="2629"/>
    </location>
</feature>
<dbReference type="InterPro" id="IPR003305">
    <property type="entry name" value="CenC_carb-bd"/>
</dbReference>
<feature type="domain" description="CBM6" evidence="7">
    <location>
        <begin position="1150"/>
        <end position="1266"/>
    </location>
</feature>
<evidence type="ECO:0000259" key="9">
    <source>
        <dbReference type="PROSITE" id="PS51762"/>
    </source>
</evidence>
<dbReference type="PANTHER" id="PTHR10963:SF55">
    <property type="entry name" value="GLYCOSIDE HYDROLASE FAMILY 16 PROTEIN"/>
    <property type="match status" value="1"/>
</dbReference>
<dbReference type="SUPFAM" id="SSF49785">
    <property type="entry name" value="Galactose-binding domain-like"/>
    <property type="match status" value="11"/>
</dbReference>
<evidence type="ECO:0000259" key="6">
    <source>
        <dbReference type="PROSITE" id="PS50022"/>
    </source>
</evidence>
<dbReference type="InterPro" id="IPR001119">
    <property type="entry name" value="SLH_dom"/>
</dbReference>
<feature type="domain" description="SLH" evidence="8">
    <location>
        <begin position="91"/>
        <end position="149"/>
    </location>
</feature>
<evidence type="ECO:0000313" key="11">
    <source>
        <dbReference type="Proteomes" id="UP000502248"/>
    </source>
</evidence>
<dbReference type="Pfam" id="PF18316">
    <property type="entry name" value="S-l_SbsC_C"/>
    <property type="match status" value="3"/>
</dbReference>
<accession>A0A7Z2VNH8</accession>
<dbReference type="InterPro" id="IPR006584">
    <property type="entry name" value="Cellulose-bd_IV"/>
</dbReference>
<evidence type="ECO:0000256" key="5">
    <source>
        <dbReference type="SAM" id="SignalP"/>
    </source>
</evidence>
<name>A0A7Z2VNH8_9BACL</name>
<comment type="similarity">
    <text evidence="1">Belongs to the glycosyl hydrolase 16 family.</text>
</comment>
<dbReference type="Gene3D" id="2.60.120.260">
    <property type="entry name" value="Galactose-binding domain-like"/>
    <property type="match status" value="11"/>
</dbReference>
<feature type="region of interest" description="Disordered" evidence="4">
    <location>
        <begin position="795"/>
        <end position="819"/>
    </location>
</feature>
<dbReference type="InterPro" id="IPR011432">
    <property type="entry name" value="Shr-like_HID"/>
</dbReference>
<dbReference type="SMART" id="SM00231">
    <property type="entry name" value="FA58C"/>
    <property type="match status" value="3"/>
</dbReference>
<evidence type="ECO:0000259" key="8">
    <source>
        <dbReference type="PROSITE" id="PS51272"/>
    </source>
</evidence>
<dbReference type="CDD" id="cd08023">
    <property type="entry name" value="GH16_laminarinase_like"/>
    <property type="match status" value="2"/>
</dbReference>
<dbReference type="KEGG" id="cheb:HH215_27730"/>
<dbReference type="EMBL" id="CP051680">
    <property type="protein sequence ID" value="QJD86591.1"/>
    <property type="molecule type" value="Genomic_DNA"/>
</dbReference>
<feature type="domain" description="F5/8 type C" evidence="6">
    <location>
        <begin position="2719"/>
        <end position="2853"/>
    </location>
</feature>
<evidence type="ECO:0000259" key="7">
    <source>
        <dbReference type="PROSITE" id="PS51175"/>
    </source>
</evidence>
<dbReference type="InterPro" id="IPR040751">
    <property type="entry name" value="SbsC_C"/>
</dbReference>
<dbReference type="Pfam" id="PF00395">
    <property type="entry name" value="SLH"/>
    <property type="match status" value="3"/>
</dbReference>
<evidence type="ECO:0000256" key="2">
    <source>
        <dbReference type="ARBA" id="ARBA00022729"/>
    </source>
</evidence>
<feature type="domain" description="GH16" evidence="9">
    <location>
        <begin position="544"/>
        <end position="792"/>
    </location>
</feature>
<dbReference type="RefSeq" id="WP_169282840.1">
    <property type="nucleotide sequence ID" value="NZ_CP051680.1"/>
</dbReference>
<dbReference type="InterPro" id="IPR013320">
    <property type="entry name" value="ConA-like_dom_sf"/>
</dbReference>
<dbReference type="InterPro" id="IPR050546">
    <property type="entry name" value="Glycosyl_Hydrlase_16"/>
</dbReference>
<dbReference type="Proteomes" id="UP000502248">
    <property type="component" value="Chromosome"/>
</dbReference>
<dbReference type="InterPro" id="IPR005084">
    <property type="entry name" value="CBM6"/>
</dbReference>
<evidence type="ECO:0000313" key="10">
    <source>
        <dbReference type="EMBL" id="QJD86591.1"/>
    </source>
</evidence>
<dbReference type="Pfam" id="PF00754">
    <property type="entry name" value="F5_F8_type_C"/>
    <property type="match status" value="1"/>
</dbReference>
<feature type="domain" description="GH16" evidence="9">
    <location>
        <begin position="1633"/>
        <end position="1880"/>
    </location>
</feature>
<feature type="domain" description="F5/8 type C" evidence="6">
    <location>
        <begin position="2927"/>
        <end position="3069"/>
    </location>
</feature>